<dbReference type="InterPro" id="IPR002611">
    <property type="entry name" value="IstB_ATP-bd"/>
</dbReference>
<sequence>MNLPHGAKMRMKNFIESQHHKKSQQSKGNLENLELNISEYRCAKCRDLTFIVEDGVAIACECREIRQAEEILKKSGISEEFRNKRFDNFNYAVDVQIIEAYKKATDYVRCFKDIEKSRCNSIMFMGQVGSGKTHLSLAIANELMKDGVGVVYMGYRDVITRIKQNVMDEVYYHRVMGRYKNARVLLIDDLFKGKISESDINIVFELVNYRYFNNLPVIVSCEKCVDDIIEIDEAIGSRLVEMCKGYVVCMKGKRLNYRVDYKNNNY</sequence>
<protein>
    <submittedName>
        <fullName evidence="2">Chromosomal replication initiator protein DnaA</fullName>
    </submittedName>
</protein>
<comment type="caution">
    <text evidence="2">The sequence shown here is derived from an EMBL/GenBank/DDBJ whole genome shotgun (WGS) entry which is preliminary data.</text>
</comment>
<organism evidence="2">
    <name type="scientific">bioreactor metagenome</name>
    <dbReference type="NCBI Taxonomy" id="1076179"/>
    <lineage>
        <taxon>unclassified sequences</taxon>
        <taxon>metagenomes</taxon>
        <taxon>ecological metagenomes</taxon>
    </lineage>
</organism>
<reference evidence="2" key="1">
    <citation type="submission" date="2019-08" db="EMBL/GenBank/DDBJ databases">
        <authorList>
            <person name="Kucharzyk K."/>
            <person name="Murdoch R.W."/>
            <person name="Higgins S."/>
            <person name="Loffler F."/>
        </authorList>
    </citation>
    <scope>NUCLEOTIDE SEQUENCE</scope>
</reference>
<dbReference type="PANTHER" id="PTHR30050">
    <property type="entry name" value="CHROMOSOMAL REPLICATION INITIATOR PROTEIN DNAA"/>
    <property type="match status" value="1"/>
</dbReference>
<dbReference type="PANTHER" id="PTHR30050:SF10">
    <property type="entry name" value="PHAGE-LIKE ELEMENT PBSX PROTEIN XKDC"/>
    <property type="match status" value="1"/>
</dbReference>
<dbReference type="InterPro" id="IPR027417">
    <property type="entry name" value="P-loop_NTPase"/>
</dbReference>
<proteinExistence type="predicted"/>
<dbReference type="NCBIfam" id="NF005378">
    <property type="entry name" value="PRK06921.1"/>
    <property type="match status" value="1"/>
</dbReference>
<gene>
    <name evidence="2" type="primary">dnaA_37</name>
    <name evidence="2" type="ORF">SDC9_69373</name>
</gene>
<feature type="domain" description="IstB-like ATP-binding" evidence="1">
    <location>
        <begin position="63"/>
        <end position="220"/>
    </location>
</feature>
<dbReference type="GO" id="GO:0005524">
    <property type="term" value="F:ATP binding"/>
    <property type="evidence" value="ECO:0007669"/>
    <property type="project" value="InterPro"/>
</dbReference>
<accession>A0A644Y8L1</accession>
<evidence type="ECO:0000313" key="2">
    <source>
        <dbReference type="EMBL" id="MPM22913.1"/>
    </source>
</evidence>
<dbReference type="SUPFAM" id="SSF52540">
    <property type="entry name" value="P-loop containing nucleoside triphosphate hydrolases"/>
    <property type="match status" value="1"/>
</dbReference>
<dbReference type="GO" id="GO:0006260">
    <property type="term" value="P:DNA replication"/>
    <property type="evidence" value="ECO:0007669"/>
    <property type="project" value="TreeGrafter"/>
</dbReference>
<dbReference type="Pfam" id="PF01695">
    <property type="entry name" value="IstB_IS21"/>
    <property type="match status" value="1"/>
</dbReference>
<dbReference type="Gene3D" id="3.40.50.300">
    <property type="entry name" value="P-loop containing nucleotide triphosphate hydrolases"/>
    <property type="match status" value="1"/>
</dbReference>
<dbReference type="AlphaFoldDB" id="A0A644Y8L1"/>
<dbReference type="CDD" id="cd00009">
    <property type="entry name" value="AAA"/>
    <property type="match status" value="1"/>
</dbReference>
<dbReference type="EMBL" id="VSSQ01003915">
    <property type="protein sequence ID" value="MPM22913.1"/>
    <property type="molecule type" value="Genomic_DNA"/>
</dbReference>
<evidence type="ECO:0000259" key="1">
    <source>
        <dbReference type="Pfam" id="PF01695"/>
    </source>
</evidence>
<name>A0A644Y8L1_9ZZZZ</name>